<keyword evidence="3" id="KW-1185">Reference proteome</keyword>
<dbReference type="EMBL" id="VUJV01000004">
    <property type="protein sequence ID" value="KAA1417942.1"/>
    <property type="molecule type" value="Genomic_DNA"/>
</dbReference>
<evidence type="ECO:0000313" key="2">
    <source>
        <dbReference type="EMBL" id="KAA1417942.1"/>
    </source>
</evidence>
<reference evidence="2 3" key="2">
    <citation type="submission" date="2019-09" db="EMBL/GenBank/DDBJ databases">
        <authorList>
            <person name="Jin C."/>
        </authorList>
    </citation>
    <scope>NUCLEOTIDE SEQUENCE [LARGE SCALE GENOMIC DNA]</scope>
    <source>
        <strain evidence="2 3">BN130099</strain>
    </source>
</reference>
<feature type="compositionally biased region" description="Basic and acidic residues" evidence="1">
    <location>
        <begin position="62"/>
        <end position="73"/>
    </location>
</feature>
<organism evidence="2 3">
    <name type="scientific">Nocardioides humilatus</name>
    <dbReference type="NCBI Taxonomy" id="2607660"/>
    <lineage>
        <taxon>Bacteria</taxon>
        <taxon>Bacillati</taxon>
        <taxon>Actinomycetota</taxon>
        <taxon>Actinomycetes</taxon>
        <taxon>Propionibacteriales</taxon>
        <taxon>Nocardioidaceae</taxon>
        <taxon>Nocardioides</taxon>
    </lineage>
</organism>
<evidence type="ECO:0000256" key="1">
    <source>
        <dbReference type="SAM" id="MobiDB-lite"/>
    </source>
</evidence>
<evidence type="ECO:0000313" key="3">
    <source>
        <dbReference type="Proteomes" id="UP000325003"/>
    </source>
</evidence>
<protein>
    <submittedName>
        <fullName evidence="2">Uncharacterized protein</fullName>
    </submittedName>
</protein>
<gene>
    <name evidence="2" type="ORF">F0U44_15005</name>
</gene>
<comment type="caution">
    <text evidence="2">The sequence shown here is derived from an EMBL/GenBank/DDBJ whole genome shotgun (WGS) entry which is preliminary data.</text>
</comment>
<dbReference type="Proteomes" id="UP000325003">
    <property type="component" value="Unassembled WGS sequence"/>
</dbReference>
<proteinExistence type="predicted"/>
<sequence>MEVSAAQSPVRDVYGRMRRLSAAIDDPDSTFGQRWRWTDEYVDLAAELAGQVGARQAAGAEMVDRGTRRREAPDGFTPRVGPRADGTDLYL</sequence>
<name>A0A5B1LBA3_9ACTN</name>
<accession>A0A5B1LBA3</accession>
<dbReference type="AlphaFoldDB" id="A0A5B1LBA3"/>
<dbReference type="RefSeq" id="WP_149729162.1">
    <property type="nucleotide sequence ID" value="NZ_VUJV01000004.1"/>
</dbReference>
<reference evidence="2 3" key="1">
    <citation type="submission" date="2019-09" db="EMBL/GenBank/DDBJ databases">
        <title>Nocardioides panacisoli sp. nov., isolated from the soil of a ginseng field.</title>
        <authorList>
            <person name="Cho C."/>
        </authorList>
    </citation>
    <scope>NUCLEOTIDE SEQUENCE [LARGE SCALE GENOMIC DNA]</scope>
    <source>
        <strain evidence="2 3">BN130099</strain>
    </source>
</reference>
<feature type="region of interest" description="Disordered" evidence="1">
    <location>
        <begin position="59"/>
        <end position="91"/>
    </location>
</feature>